<evidence type="ECO:0000313" key="2">
    <source>
        <dbReference type="Proteomes" id="UP000030140"/>
    </source>
</evidence>
<dbReference type="Proteomes" id="UP000030140">
    <property type="component" value="Unassembled WGS sequence"/>
</dbReference>
<organism evidence="1 2">
    <name type="scientific">Dokdonia donghaensis DSW-1</name>
    <dbReference type="NCBI Taxonomy" id="1300343"/>
    <lineage>
        <taxon>Bacteria</taxon>
        <taxon>Pseudomonadati</taxon>
        <taxon>Bacteroidota</taxon>
        <taxon>Flavobacteriia</taxon>
        <taxon>Flavobacteriales</taxon>
        <taxon>Flavobacteriaceae</taxon>
        <taxon>Dokdonia</taxon>
    </lineage>
</organism>
<keyword evidence="1" id="KW-0378">Hydrolase</keyword>
<dbReference type="RefSeq" id="WP_035324498.1">
    <property type="nucleotide sequence ID" value="NZ_CP015125.1"/>
</dbReference>
<dbReference type="Gene3D" id="3.40.50.1820">
    <property type="entry name" value="alpha/beta hydrolase"/>
    <property type="match status" value="1"/>
</dbReference>
<gene>
    <name evidence="1" type="ORF">NV36_00210</name>
</gene>
<name>A0A0A2GT07_9FLAO</name>
<dbReference type="PATRIC" id="fig|1300343.5.peg.2526"/>
<keyword evidence="2" id="KW-1185">Reference proteome</keyword>
<dbReference type="SUPFAM" id="SSF53474">
    <property type="entry name" value="alpha/beta-Hydrolases"/>
    <property type="match status" value="1"/>
</dbReference>
<dbReference type="InterPro" id="IPR029058">
    <property type="entry name" value="AB_hydrolase_fold"/>
</dbReference>
<sequence length="217" mass="25180">MIHVYLMPGMAANPSIFENISLPSASYTTHLLEWQLPEPGESLSQYALRMTQFIKHDDIVLLGVSFGGVLVQEMAKHIKVRKLILVSTVKSKYELPRRMKLSRKLKLYKALPASLIEDVDKLAKYAFGETIKNRVDLYQKYLSMNDRRYMKWAVKEMVCWDQETPTENAIHIHGTADKVFPVKYIDNCIKVQEGTHIMVITRAKWFNEHLPKLIENE</sequence>
<dbReference type="KEGG" id="ddo:I597_2500"/>
<evidence type="ECO:0000313" key="1">
    <source>
        <dbReference type="EMBL" id="KGO05421.1"/>
    </source>
</evidence>
<dbReference type="EMBL" id="JSAQ01000001">
    <property type="protein sequence ID" value="KGO05421.1"/>
    <property type="molecule type" value="Genomic_DNA"/>
</dbReference>
<dbReference type="GO" id="GO:0016787">
    <property type="term" value="F:hydrolase activity"/>
    <property type="evidence" value="ECO:0007669"/>
    <property type="project" value="UniProtKB-KW"/>
</dbReference>
<protein>
    <submittedName>
        <fullName evidence="1">Alpha/beta hydrolase</fullName>
    </submittedName>
</protein>
<accession>A0A0A2GT07</accession>
<proteinExistence type="predicted"/>
<comment type="caution">
    <text evidence="1">The sequence shown here is derived from an EMBL/GenBank/DDBJ whole genome shotgun (WGS) entry which is preliminary data.</text>
</comment>
<dbReference type="OrthoDB" id="659408at2"/>
<reference evidence="1 2" key="1">
    <citation type="submission" date="2014-10" db="EMBL/GenBank/DDBJ databases">
        <title>Draft genome sequence of the proteorhodopsin-containing marine bacterium Dokdonia donghaensis.</title>
        <authorList>
            <person name="Gomez-Consarnau L."/>
            <person name="Gonzalez J.M."/>
            <person name="Riedel T."/>
            <person name="Jaenicke S."/>
            <person name="Wagner-Doebler I."/>
            <person name="Fuhrman J.A."/>
        </authorList>
    </citation>
    <scope>NUCLEOTIDE SEQUENCE [LARGE SCALE GENOMIC DNA]</scope>
    <source>
        <strain evidence="1 2">DSW-1</strain>
    </source>
</reference>
<dbReference type="AlphaFoldDB" id="A0A0A2GT07"/>